<gene>
    <name evidence="3" type="ORF">Pyn_12494</name>
</gene>
<feature type="region of interest" description="Disordered" evidence="1">
    <location>
        <begin position="1"/>
        <end position="127"/>
    </location>
</feature>
<name>A0A314YKB8_PRUYE</name>
<dbReference type="Proteomes" id="UP000250321">
    <property type="component" value="Unassembled WGS sequence"/>
</dbReference>
<evidence type="ECO:0000313" key="3">
    <source>
        <dbReference type="EMBL" id="PQQ05008.1"/>
    </source>
</evidence>
<dbReference type="InterPro" id="IPR031925">
    <property type="entry name" value="TBCC_N"/>
</dbReference>
<protein>
    <submittedName>
        <fullName evidence="3">Tubulin-folding cofactor C</fullName>
    </submittedName>
</protein>
<evidence type="ECO:0000259" key="2">
    <source>
        <dbReference type="Pfam" id="PF16752"/>
    </source>
</evidence>
<proteinExistence type="predicted"/>
<comment type="caution">
    <text evidence="3">The sequence shown here is derived from an EMBL/GenBank/DDBJ whole genome shotgun (WGS) entry which is preliminary data.</text>
</comment>
<evidence type="ECO:0000256" key="1">
    <source>
        <dbReference type="SAM" id="MobiDB-lite"/>
    </source>
</evidence>
<evidence type="ECO:0000313" key="4">
    <source>
        <dbReference type="Proteomes" id="UP000250321"/>
    </source>
</evidence>
<dbReference type="AlphaFoldDB" id="A0A314YKB8"/>
<feature type="compositionally biased region" description="Low complexity" evidence="1">
    <location>
        <begin position="89"/>
        <end position="100"/>
    </location>
</feature>
<feature type="compositionally biased region" description="Low complexity" evidence="1">
    <location>
        <begin position="43"/>
        <end position="68"/>
    </location>
</feature>
<dbReference type="GO" id="GO:0015631">
    <property type="term" value="F:tubulin binding"/>
    <property type="evidence" value="ECO:0007669"/>
    <property type="project" value="InterPro"/>
</dbReference>
<feature type="compositionally biased region" description="Polar residues" evidence="1">
    <location>
        <begin position="69"/>
        <end position="82"/>
    </location>
</feature>
<accession>A0A314YKB8</accession>
<dbReference type="Pfam" id="PF16752">
    <property type="entry name" value="TBCC_N"/>
    <property type="match status" value="1"/>
</dbReference>
<reference evidence="3 4" key="1">
    <citation type="submission" date="2018-02" db="EMBL/GenBank/DDBJ databases">
        <title>Draft genome of wild Prunus yedoensis var. nudiflora.</title>
        <authorList>
            <person name="Baek S."/>
            <person name="Kim J.-H."/>
            <person name="Choi K."/>
            <person name="Kim G.-B."/>
            <person name="Cho A."/>
            <person name="Jang H."/>
            <person name="Shin C.-H."/>
            <person name="Yu H.-J."/>
            <person name="Mun J.-H."/>
        </authorList>
    </citation>
    <scope>NUCLEOTIDE SEQUENCE [LARGE SCALE GENOMIC DNA]</scope>
    <source>
        <strain evidence="4">cv. Jeju island</strain>
        <tissue evidence="3">Leaf</tissue>
    </source>
</reference>
<feature type="region of interest" description="Disordered" evidence="1">
    <location>
        <begin position="152"/>
        <end position="174"/>
    </location>
</feature>
<dbReference type="OrthoDB" id="194775at2759"/>
<keyword evidence="4" id="KW-1185">Reference proteome</keyword>
<organism evidence="3 4">
    <name type="scientific">Prunus yedoensis var. nudiflora</name>
    <dbReference type="NCBI Taxonomy" id="2094558"/>
    <lineage>
        <taxon>Eukaryota</taxon>
        <taxon>Viridiplantae</taxon>
        <taxon>Streptophyta</taxon>
        <taxon>Embryophyta</taxon>
        <taxon>Tracheophyta</taxon>
        <taxon>Spermatophyta</taxon>
        <taxon>Magnoliopsida</taxon>
        <taxon>eudicotyledons</taxon>
        <taxon>Gunneridae</taxon>
        <taxon>Pentapetalae</taxon>
        <taxon>rosids</taxon>
        <taxon>fabids</taxon>
        <taxon>Rosales</taxon>
        <taxon>Rosaceae</taxon>
        <taxon>Amygdaloideae</taxon>
        <taxon>Amygdaleae</taxon>
        <taxon>Prunus</taxon>
    </lineage>
</organism>
<sequence length="174" mass="19725">MENEEEAALSSSPNPLDVDPALQKKHQSMLDRLTNRHQTRLGSSLTRRSAESDSSSSPSFESTSTFLSRFSNSKSSIESQLAQCRLGLSESTHSNPSSTKSPPPSPISRSSSPRTRIFYPRTKFGPRSKRYQIEAKSRDFELRVITQEEIRFQEQTHQKRPNLRIQRAGGREET</sequence>
<feature type="compositionally biased region" description="Low complexity" evidence="1">
    <location>
        <begin position="107"/>
        <end position="116"/>
    </location>
</feature>
<dbReference type="STRING" id="2094558.A0A314YKB8"/>
<feature type="domain" description="Tubulin-specific chaperone C N-terminal" evidence="2">
    <location>
        <begin position="31"/>
        <end position="90"/>
    </location>
</feature>
<dbReference type="EMBL" id="PJQY01001165">
    <property type="protein sequence ID" value="PQQ05008.1"/>
    <property type="molecule type" value="Genomic_DNA"/>
</dbReference>